<keyword evidence="6" id="KW-0969">Cilium</keyword>
<keyword evidence="6" id="KW-0282">Flagellum</keyword>
<dbReference type="GO" id="GO:0071973">
    <property type="term" value="P:bacterial-type flagellum-dependent cell motility"/>
    <property type="evidence" value="ECO:0007669"/>
    <property type="project" value="TreeGrafter"/>
</dbReference>
<reference evidence="6 7" key="1">
    <citation type="submission" date="2016-10" db="EMBL/GenBank/DDBJ databases">
        <authorList>
            <person name="de Groot N.N."/>
        </authorList>
    </citation>
    <scope>NUCLEOTIDE SEQUENCE [LARGE SCALE GENOMIC DNA]</scope>
    <source>
        <strain evidence="6 7">DSM 1801</strain>
    </source>
</reference>
<dbReference type="InterPro" id="IPR003713">
    <property type="entry name" value="FliS"/>
</dbReference>
<dbReference type="PANTHER" id="PTHR34773">
    <property type="entry name" value="FLAGELLAR SECRETION CHAPERONE FLIS"/>
    <property type="match status" value="1"/>
</dbReference>
<proteinExistence type="inferred from homology"/>
<gene>
    <name evidence="6" type="ORF">SAMN04487772_11359</name>
</gene>
<sequence>MEKDSIQAYSKRITQANRTELVVITYEIIIEHVENAKKYYENRKEFVNSLEKAQSFLKELMVSLDFNYEISSNLLSLYIFINKQLIEAKQKNTCEMLSRIQGMLESLLSSFKQVSEQDKSAPLMQNTQKVYAGLTYGKEDINEMSVMADSKNRGFRA</sequence>
<accession>A0A1I0D8I1</accession>
<dbReference type="RefSeq" id="WP_092478041.1">
    <property type="nucleotide sequence ID" value="NZ_FOHN01000013.1"/>
</dbReference>
<dbReference type="GO" id="GO:0005829">
    <property type="term" value="C:cytosol"/>
    <property type="evidence" value="ECO:0007669"/>
    <property type="project" value="UniProtKB-SubCell"/>
</dbReference>
<dbReference type="EMBL" id="FOHN01000013">
    <property type="protein sequence ID" value="SET28583.1"/>
    <property type="molecule type" value="Genomic_DNA"/>
</dbReference>
<keyword evidence="4" id="KW-1005">Bacterial flagellum biogenesis</keyword>
<keyword evidence="7" id="KW-1185">Reference proteome</keyword>
<dbReference type="Proteomes" id="UP000199800">
    <property type="component" value="Unassembled WGS sequence"/>
</dbReference>
<comment type="similarity">
    <text evidence="2">Belongs to the FliS family.</text>
</comment>
<dbReference type="OrthoDB" id="1767099at2"/>
<keyword evidence="6" id="KW-0966">Cell projection</keyword>
<dbReference type="PANTHER" id="PTHR34773:SF1">
    <property type="entry name" value="FLAGELLAR SECRETION CHAPERONE FLIS"/>
    <property type="match status" value="1"/>
</dbReference>
<dbReference type="Gene3D" id="1.20.120.340">
    <property type="entry name" value="Flagellar protein FliS"/>
    <property type="match status" value="1"/>
</dbReference>
<evidence type="ECO:0000256" key="2">
    <source>
        <dbReference type="ARBA" id="ARBA00008787"/>
    </source>
</evidence>
<evidence type="ECO:0000313" key="6">
    <source>
        <dbReference type="EMBL" id="SET28583.1"/>
    </source>
</evidence>
<comment type="subcellular location">
    <subcellularLocation>
        <location evidence="1">Cytoplasm</location>
        <location evidence="1">Cytosol</location>
    </subcellularLocation>
</comment>
<dbReference type="SUPFAM" id="SSF101116">
    <property type="entry name" value="Flagellar export chaperone FliS"/>
    <property type="match status" value="1"/>
</dbReference>
<evidence type="ECO:0000313" key="7">
    <source>
        <dbReference type="Proteomes" id="UP000199800"/>
    </source>
</evidence>
<dbReference type="InterPro" id="IPR036584">
    <property type="entry name" value="FliS_sf"/>
</dbReference>
<evidence type="ECO:0000256" key="4">
    <source>
        <dbReference type="ARBA" id="ARBA00022795"/>
    </source>
</evidence>
<evidence type="ECO:0000256" key="5">
    <source>
        <dbReference type="ARBA" id="ARBA00023186"/>
    </source>
</evidence>
<protein>
    <submittedName>
        <fullName evidence="6">Flagellar protein FliS</fullName>
    </submittedName>
</protein>
<dbReference type="Pfam" id="PF02561">
    <property type="entry name" value="FliS"/>
    <property type="match status" value="1"/>
</dbReference>
<dbReference type="AlphaFoldDB" id="A0A1I0D8I1"/>
<keyword evidence="3" id="KW-0963">Cytoplasm</keyword>
<keyword evidence="5" id="KW-0143">Chaperone</keyword>
<name>A0A1I0D8I1_9FIRM</name>
<dbReference type="STRING" id="29364.SAMN04487772_11359"/>
<organism evidence="6 7">
    <name type="scientific">[Clostridium] polysaccharolyticum</name>
    <dbReference type="NCBI Taxonomy" id="29364"/>
    <lineage>
        <taxon>Bacteria</taxon>
        <taxon>Bacillati</taxon>
        <taxon>Bacillota</taxon>
        <taxon>Clostridia</taxon>
        <taxon>Lachnospirales</taxon>
        <taxon>Lachnospiraceae</taxon>
    </lineage>
</organism>
<evidence type="ECO:0000256" key="3">
    <source>
        <dbReference type="ARBA" id="ARBA00022490"/>
    </source>
</evidence>
<evidence type="ECO:0000256" key="1">
    <source>
        <dbReference type="ARBA" id="ARBA00004514"/>
    </source>
</evidence>
<dbReference type="GO" id="GO:0044780">
    <property type="term" value="P:bacterial-type flagellum assembly"/>
    <property type="evidence" value="ECO:0007669"/>
    <property type="project" value="InterPro"/>
</dbReference>
<dbReference type="CDD" id="cd16098">
    <property type="entry name" value="FliS"/>
    <property type="match status" value="1"/>
</dbReference>